<evidence type="ECO:0000256" key="3">
    <source>
        <dbReference type="ARBA" id="ARBA00023004"/>
    </source>
</evidence>
<dbReference type="EMBL" id="FOVL01000013">
    <property type="protein sequence ID" value="SFN69760.1"/>
    <property type="molecule type" value="Genomic_DNA"/>
</dbReference>
<reference evidence="7 8" key="1">
    <citation type="submission" date="2016-10" db="EMBL/GenBank/DDBJ databases">
        <authorList>
            <person name="de Groot N.N."/>
        </authorList>
    </citation>
    <scope>NUCLEOTIDE SEQUENCE [LARGE SCALE GENOMIC DNA]</scope>
    <source>
        <strain evidence="7 8">DSM 17794</strain>
    </source>
</reference>
<dbReference type="GO" id="GO:0046872">
    <property type="term" value="F:metal ion binding"/>
    <property type="evidence" value="ECO:0007669"/>
    <property type="project" value="UniProtKB-KW"/>
</dbReference>
<dbReference type="PANTHER" id="PTHR35008">
    <property type="entry name" value="BLL4482 PROTEIN-RELATED"/>
    <property type="match status" value="1"/>
</dbReference>
<evidence type="ECO:0000256" key="5">
    <source>
        <dbReference type="SAM" id="SignalP"/>
    </source>
</evidence>
<dbReference type="AlphaFoldDB" id="A0A1I5B575"/>
<gene>
    <name evidence="7" type="ORF">SAMN05660413_02176</name>
</gene>
<evidence type="ECO:0000256" key="2">
    <source>
        <dbReference type="ARBA" id="ARBA00022723"/>
    </source>
</evidence>
<name>A0A1I5B575_9FLAO</name>
<keyword evidence="8" id="KW-1185">Reference proteome</keyword>
<dbReference type="InterPro" id="IPR036909">
    <property type="entry name" value="Cyt_c-like_dom_sf"/>
</dbReference>
<dbReference type="SUPFAM" id="SSF46626">
    <property type="entry name" value="Cytochrome c"/>
    <property type="match status" value="1"/>
</dbReference>
<proteinExistence type="predicted"/>
<organism evidence="7 8">
    <name type="scientific">Salegentibacter flavus</name>
    <dbReference type="NCBI Taxonomy" id="287099"/>
    <lineage>
        <taxon>Bacteria</taxon>
        <taxon>Pseudomonadati</taxon>
        <taxon>Bacteroidota</taxon>
        <taxon>Flavobacteriia</taxon>
        <taxon>Flavobacteriales</taxon>
        <taxon>Flavobacteriaceae</taxon>
        <taxon>Salegentibacter</taxon>
    </lineage>
</organism>
<dbReference type="OrthoDB" id="9809720at2"/>
<sequence length="206" mass="23271">MKSIFKSFLIFSAYFLFSCFMSCKEAEAKKDYQPASESTKKDTINKKDLVKRGEYLVNAIGCQDCHSPKRMGERGPEYIKELAFSGYQATNDLPPISQDALEKGWMLMNPDLTAAVGPWGVSFAANLTSDDTGIGTWSFEQFKRSLTEGKLKGQPNGRMLLPPMPWENFKNLKEEDLRAMYEYFLSTEPVNNPVPMPIPPQKLTSL</sequence>
<dbReference type="Proteomes" id="UP000199153">
    <property type="component" value="Unassembled WGS sequence"/>
</dbReference>
<feature type="signal peptide" evidence="5">
    <location>
        <begin position="1"/>
        <end position="21"/>
    </location>
</feature>
<evidence type="ECO:0000256" key="1">
    <source>
        <dbReference type="ARBA" id="ARBA00022617"/>
    </source>
</evidence>
<accession>A0A1I5B575</accession>
<dbReference type="Gene3D" id="1.10.760.10">
    <property type="entry name" value="Cytochrome c-like domain"/>
    <property type="match status" value="1"/>
</dbReference>
<keyword evidence="1 4" id="KW-0349">Heme</keyword>
<evidence type="ECO:0000259" key="6">
    <source>
        <dbReference type="PROSITE" id="PS51007"/>
    </source>
</evidence>
<evidence type="ECO:0000313" key="7">
    <source>
        <dbReference type="EMBL" id="SFN69760.1"/>
    </source>
</evidence>
<feature type="chain" id="PRO_5011613040" description="Cytochrome c domain-containing protein" evidence="5">
    <location>
        <begin position="22"/>
        <end position="206"/>
    </location>
</feature>
<dbReference type="PROSITE" id="PS51007">
    <property type="entry name" value="CYTC"/>
    <property type="match status" value="1"/>
</dbReference>
<dbReference type="GO" id="GO:0009055">
    <property type="term" value="F:electron transfer activity"/>
    <property type="evidence" value="ECO:0007669"/>
    <property type="project" value="InterPro"/>
</dbReference>
<dbReference type="InterPro" id="IPR051459">
    <property type="entry name" value="Cytochrome_c-type_DH"/>
</dbReference>
<dbReference type="STRING" id="287099.SAMN05660413_02176"/>
<evidence type="ECO:0000313" key="8">
    <source>
        <dbReference type="Proteomes" id="UP000199153"/>
    </source>
</evidence>
<keyword evidence="2 4" id="KW-0479">Metal-binding</keyword>
<dbReference type="GO" id="GO:0020037">
    <property type="term" value="F:heme binding"/>
    <property type="evidence" value="ECO:0007669"/>
    <property type="project" value="InterPro"/>
</dbReference>
<dbReference type="RefSeq" id="WP_139220628.1">
    <property type="nucleotide sequence ID" value="NZ_FOVL01000013.1"/>
</dbReference>
<keyword evidence="3 4" id="KW-0408">Iron</keyword>
<dbReference type="InterPro" id="IPR009056">
    <property type="entry name" value="Cyt_c-like_dom"/>
</dbReference>
<dbReference type="PROSITE" id="PS51257">
    <property type="entry name" value="PROKAR_LIPOPROTEIN"/>
    <property type="match status" value="1"/>
</dbReference>
<dbReference type="PANTHER" id="PTHR35008:SF4">
    <property type="entry name" value="BLL4482 PROTEIN"/>
    <property type="match status" value="1"/>
</dbReference>
<protein>
    <recommendedName>
        <fullName evidence="6">Cytochrome c domain-containing protein</fullName>
    </recommendedName>
</protein>
<keyword evidence="5" id="KW-0732">Signal</keyword>
<feature type="domain" description="Cytochrome c" evidence="6">
    <location>
        <begin position="48"/>
        <end position="188"/>
    </location>
</feature>
<evidence type="ECO:0000256" key="4">
    <source>
        <dbReference type="PROSITE-ProRule" id="PRU00433"/>
    </source>
</evidence>